<dbReference type="SMART" id="SM00065">
    <property type="entry name" value="GAF"/>
    <property type="match status" value="1"/>
</dbReference>
<dbReference type="PROSITE" id="PS50109">
    <property type="entry name" value="HIS_KIN"/>
    <property type="match status" value="1"/>
</dbReference>
<keyword evidence="3" id="KW-0597">Phosphoprotein</keyword>
<protein>
    <recommendedName>
        <fullName evidence="2">histidine kinase</fullName>
        <ecNumber evidence="2">2.7.13.3</ecNumber>
    </recommendedName>
</protein>
<name>A0A4Y6PMF3_PERCE</name>
<dbReference type="AlphaFoldDB" id="A0A4Y6PMF3"/>
<dbReference type="Gene3D" id="1.10.287.130">
    <property type="match status" value="1"/>
</dbReference>
<evidence type="ECO:0000259" key="4">
    <source>
        <dbReference type="PROSITE" id="PS50109"/>
    </source>
</evidence>
<gene>
    <name evidence="5" type="ORF">FIV42_01600</name>
</gene>
<accession>A0A5B8Y4L4</accession>
<dbReference type="InterPro" id="IPR004358">
    <property type="entry name" value="Sig_transdc_His_kin-like_C"/>
</dbReference>
<organism evidence="5 6">
    <name type="scientific">Persicimonas caeni</name>
    <dbReference type="NCBI Taxonomy" id="2292766"/>
    <lineage>
        <taxon>Bacteria</taxon>
        <taxon>Deltaproteobacteria</taxon>
        <taxon>Bradymonadales</taxon>
        <taxon>Bradymonadaceae</taxon>
        <taxon>Persicimonas</taxon>
    </lineage>
</organism>
<dbReference type="InterPro" id="IPR035965">
    <property type="entry name" value="PAS-like_dom_sf"/>
</dbReference>
<comment type="catalytic activity">
    <reaction evidence="1">
        <text>ATP + protein L-histidine = ADP + protein N-phospho-L-histidine.</text>
        <dbReference type="EC" id="2.7.13.3"/>
    </reaction>
</comment>
<dbReference type="CDD" id="cd00082">
    <property type="entry name" value="HisKA"/>
    <property type="match status" value="1"/>
</dbReference>
<proteinExistence type="predicted"/>
<evidence type="ECO:0000256" key="3">
    <source>
        <dbReference type="ARBA" id="ARBA00022553"/>
    </source>
</evidence>
<dbReference type="InterPro" id="IPR036890">
    <property type="entry name" value="HATPase_C_sf"/>
</dbReference>
<accession>A0A4Y6PMF3</accession>
<dbReference type="SMART" id="SM00388">
    <property type="entry name" value="HisKA"/>
    <property type="match status" value="1"/>
</dbReference>
<evidence type="ECO:0000313" key="6">
    <source>
        <dbReference type="Proteomes" id="UP000315995"/>
    </source>
</evidence>
<dbReference type="SUPFAM" id="SSF47384">
    <property type="entry name" value="Homodimeric domain of signal transducing histidine kinase"/>
    <property type="match status" value="1"/>
</dbReference>
<dbReference type="InterPro" id="IPR003594">
    <property type="entry name" value="HATPase_dom"/>
</dbReference>
<dbReference type="Pfam" id="PF00512">
    <property type="entry name" value="HisKA"/>
    <property type="match status" value="1"/>
</dbReference>
<evidence type="ECO:0000313" key="5">
    <source>
        <dbReference type="EMBL" id="QDG49478.1"/>
    </source>
</evidence>
<dbReference type="OrthoDB" id="9787707at2"/>
<dbReference type="InterPro" id="IPR000014">
    <property type="entry name" value="PAS"/>
</dbReference>
<dbReference type="InterPro" id="IPR003661">
    <property type="entry name" value="HisK_dim/P_dom"/>
</dbReference>
<dbReference type="PRINTS" id="PR00344">
    <property type="entry name" value="BCTRLSENSOR"/>
</dbReference>
<dbReference type="CDD" id="cd00130">
    <property type="entry name" value="PAS"/>
    <property type="match status" value="1"/>
</dbReference>
<evidence type="ECO:0000256" key="1">
    <source>
        <dbReference type="ARBA" id="ARBA00000085"/>
    </source>
</evidence>
<dbReference type="Proteomes" id="UP000315995">
    <property type="component" value="Chromosome"/>
</dbReference>
<sequence length="557" mass="62045">MDTTALVPAYTPPQPANEKARLQALERYKILDTAPEEAFDNIVEVTTIMFDAPIGLITFLDESRQWFKARRGINLTSSERRIAFCASTILESNGFIVPDTLDDPRFRYNPFVSGAPFLRFYGGVPLVSADGYAVGSLGVGDVRPRHNFGTEQLDRLTKLAKLVMDQVELRLLQARLRSEKQKLQFAMTNAGMGHWMWDTSSDDFELPNTIASLLTRHDHPVSIGLHEAPEDFLELVHGHDRARIRRLFIELRHERVPISATFRIVLHDEVYWVEVSADYSPDDPQLIIGTARDVTDTERLRNQALRADRLHALSRLGAGVAHEINNPLSVISTNLYLLATWYKRNREWVTEKDREYVDKLISMAQRGAERVEHVVDAMLELSRPEETGEERTDPRAVLESVVHLVQSEVPPDCALHADLEQTPTVRGRASTLTQVFVSLLVNAIDAVESSPPRPGGHSISVKSRTQGLDRVLIEISDTGPGLGAEQSAQIFNPFFTTKSPGKGTGLGLAIAHSIVDSLGGEITIETCNGYGTSARVSLPVDRRPLAAKPTENRPFLR</sequence>
<dbReference type="Gene3D" id="3.30.565.10">
    <property type="entry name" value="Histidine kinase-like ATPase, C-terminal domain"/>
    <property type="match status" value="1"/>
</dbReference>
<dbReference type="SUPFAM" id="SSF55781">
    <property type="entry name" value="GAF domain-like"/>
    <property type="match status" value="1"/>
</dbReference>
<keyword evidence="6" id="KW-1185">Reference proteome</keyword>
<dbReference type="PANTHER" id="PTHR43102">
    <property type="entry name" value="SLR1143 PROTEIN"/>
    <property type="match status" value="1"/>
</dbReference>
<dbReference type="SMART" id="SM00387">
    <property type="entry name" value="HATPase_c"/>
    <property type="match status" value="1"/>
</dbReference>
<dbReference type="InterPro" id="IPR036097">
    <property type="entry name" value="HisK_dim/P_sf"/>
</dbReference>
<dbReference type="InterPro" id="IPR005467">
    <property type="entry name" value="His_kinase_dom"/>
</dbReference>
<dbReference type="Pfam" id="PF02518">
    <property type="entry name" value="HATPase_c"/>
    <property type="match status" value="1"/>
</dbReference>
<dbReference type="InterPro" id="IPR003018">
    <property type="entry name" value="GAF"/>
</dbReference>
<evidence type="ECO:0000256" key="2">
    <source>
        <dbReference type="ARBA" id="ARBA00012438"/>
    </source>
</evidence>
<dbReference type="EMBL" id="CP041186">
    <property type="protein sequence ID" value="QDG49478.1"/>
    <property type="molecule type" value="Genomic_DNA"/>
</dbReference>
<dbReference type="InterPro" id="IPR029016">
    <property type="entry name" value="GAF-like_dom_sf"/>
</dbReference>
<feature type="domain" description="Histidine kinase" evidence="4">
    <location>
        <begin position="319"/>
        <end position="542"/>
    </location>
</feature>
<reference evidence="5 6" key="1">
    <citation type="submission" date="2019-06" db="EMBL/GenBank/DDBJ databases">
        <title>Persicimonas caeni gen. nov., sp. nov., a predatory bacterium isolated from solar saltern.</title>
        <authorList>
            <person name="Wang S."/>
        </authorList>
    </citation>
    <scope>NUCLEOTIDE SEQUENCE [LARGE SCALE GENOMIC DNA]</scope>
    <source>
        <strain evidence="5 6">YN101</strain>
    </source>
</reference>
<dbReference type="PANTHER" id="PTHR43102:SF2">
    <property type="entry name" value="GAF DOMAIN-CONTAINING PROTEIN"/>
    <property type="match status" value="1"/>
</dbReference>
<dbReference type="EC" id="2.7.13.3" evidence="2"/>
<dbReference type="SUPFAM" id="SSF55785">
    <property type="entry name" value="PYP-like sensor domain (PAS domain)"/>
    <property type="match status" value="1"/>
</dbReference>
<dbReference type="Gene3D" id="3.30.450.40">
    <property type="match status" value="1"/>
</dbReference>
<dbReference type="SUPFAM" id="SSF55874">
    <property type="entry name" value="ATPase domain of HSP90 chaperone/DNA topoisomerase II/histidine kinase"/>
    <property type="match status" value="1"/>
</dbReference>
<dbReference type="Gene3D" id="3.30.450.20">
    <property type="entry name" value="PAS domain"/>
    <property type="match status" value="1"/>
</dbReference>
<dbReference type="GO" id="GO:0000155">
    <property type="term" value="F:phosphorelay sensor kinase activity"/>
    <property type="evidence" value="ECO:0007669"/>
    <property type="project" value="InterPro"/>
</dbReference>
<dbReference type="RefSeq" id="WP_141195975.1">
    <property type="nucleotide sequence ID" value="NZ_CP041186.1"/>
</dbReference>